<evidence type="ECO:0000313" key="2">
    <source>
        <dbReference type="EMBL" id="GGG50851.1"/>
    </source>
</evidence>
<feature type="transmembrane region" description="Helical" evidence="1">
    <location>
        <begin position="27"/>
        <end position="46"/>
    </location>
</feature>
<keyword evidence="3" id="KW-1185">Reference proteome</keyword>
<gene>
    <name evidence="2" type="ORF">GCM10011374_11850</name>
</gene>
<reference evidence="2" key="2">
    <citation type="submission" date="2020-09" db="EMBL/GenBank/DDBJ databases">
        <authorList>
            <person name="Sun Q."/>
            <person name="Zhou Y."/>
        </authorList>
    </citation>
    <scope>NUCLEOTIDE SEQUENCE</scope>
    <source>
        <strain evidence="2">CGMCC 1.12187</strain>
    </source>
</reference>
<dbReference type="Proteomes" id="UP000638848">
    <property type="component" value="Unassembled WGS sequence"/>
</dbReference>
<dbReference type="EMBL" id="BMEQ01000004">
    <property type="protein sequence ID" value="GGG50851.1"/>
    <property type="molecule type" value="Genomic_DNA"/>
</dbReference>
<keyword evidence="1" id="KW-1133">Transmembrane helix</keyword>
<dbReference type="RefSeq" id="WP_188535198.1">
    <property type="nucleotide sequence ID" value="NZ_BMEQ01000004.1"/>
</dbReference>
<feature type="transmembrane region" description="Helical" evidence="1">
    <location>
        <begin position="227"/>
        <end position="248"/>
    </location>
</feature>
<evidence type="ECO:0000256" key="1">
    <source>
        <dbReference type="SAM" id="Phobius"/>
    </source>
</evidence>
<dbReference type="AlphaFoldDB" id="A0A917LQ93"/>
<accession>A0A917LQ93</accession>
<proteinExistence type="predicted"/>
<protein>
    <submittedName>
        <fullName evidence="2">Uncharacterized protein</fullName>
    </submittedName>
</protein>
<feature type="transmembrane region" description="Helical" evidence="1">
    <location>
        <begin position="286"/>
        <end position="307"/>
    </location>
</feature>
<sequence>MSSTATATATAPGPGSPRRAATVLRTGLGTVLGLATASLVAVLVPLHWAGETVVSREGFTRVVGTLADDRAFQEELARTAVDRAVDSFVGERSTGIAFLDRLVDEAARRAGDVAVNLSADPAYQRAWTQALVRTHAANVPADGAVERAPADLVLDLTPLLGAVDGAVQRAVGVDTGLAGRQGVLTVPGTGTGRLVDHGTRLTGMAEPLTWAAGALGVLALAVTRHRFATLAVMGLGSLAGLGVVWVVVERGVHRTTGALGSDPLVQLVVDRVTQLLLGELGERMVTAGWVAGAAGAVGLLGAVAVSAGSRRRRRATA</sequence>
<reference evidence="2" key="1">
    <citation type="journal article" date="2014" name="Int. J. Syst. Evol. Microbiol.">
        <title>Complete genome sequence of Corynebacterium casei LMG S-19264T (=DSM 44701T), isolated from a smear-ripened cheese.</title>
        <authorList>
            <consortium name="US DOE Joint Genome Institute (JGI-PGF)"/>
            <person name="Walter F."/>
            <person name="Albersmeier A."/>
            <person name="Kalinowski J."/>
            <person name="Ruckert C."/>
        </authorList>
    </citation>
    <scope>NUCLEOTIDE SEQUENCE</scope>
    <source>
        <strain evidence="2">CGMCC 1.12187</strain>
    </source>
</reference>
<keyword evidence="1" id="KW-0812">Transmembrane</keyword>
<comment type="caution">
    <text evidence="2">The sequence shown here is derived from an EMBL/GenBank/DDBJ whole genome shotgun (WGS) entry which is preliminary data.</text>
</comment>
<name>A0A917LQ93_9MICC</name>
<evidence type="ECO:0000313" key="3">
    <source>
        <dbReference type="Proteomes" id="UP000638848"/>
    </source>
</evidence>
<keyword evidence="1" id="KW-0472">Membrane</keyword>
<organism evidence="2 3">
    <name type="scientific">Kocuria dechangensis</name>
    <dbReference type="NCBI Taxonomy" id="1176249"/>
    <lineage>
        <taxon>Bacteria</taxon>
        <taxon>Bacillati</taxon>
        <taxon>Actinomycetota</taxon>
        <taxon>Actinomycetes</taxon>
        <taxon>Micrococcales</taxon>
        <taxon>Micrococcaceae</taxon>
        <taxon>Kocuria</taxon>
    </lineage>
</organism>